<name>A0A4R6ZHL2_9LIST</name>
<reference evidence="1 2" key="1">
    <citation type="submission" date="2019-03" db="EMBL/GenBank/DDBJ databases">
        <title>Genomic Encyclopedia of Type Strains, Phase III (KMG-III): the genomes of soil and plant-associated and newly described type strains.</title>
        <authorList>
            <person name="Whitman W."/>
        </authorList>
    </citation>
    <scope>NUCLEOTIDE SEQUENCE [LARGE SCALE GENOMIC DNA]</scope>
    <source>
        <strain evidence="1 2">CECT 7972</strain>
    </source>
</reference>
<dbReference type="Proteomes" id="UP000295558">
    <property type="component" value="Unassembled WGS sequence"/>
</dbReference>
<comment type="caution">
    <text evidence="1">The sequence shown here is derived from an EMBL/GenBank/DDBJ whole genome shotgun (WGS) entry which is preliminary data.</text>
</comment>
<dbReference type="RefSeq" id="WP_036071945.1">
    <property type="nucleotide sequence ID" value="NZ_SNZK01000011.1"/>
</dbReference>
<protein>
    <submittedName>
        <fullName evidence="1">Uncharacterized protein</fullName>
    </submittedName>
</protein>
<gene>
    <name evidence="1" type="ORF">DFP96_11146</name>
</gene>
<dbReference type="STRING" id="1265846.PROCOU_11098"/>
<proteinExistence type="predicted"/>
<dbReference type="AlphaFoldDB" id="A0A4R6ZHL2"/>
<sequence length="82" mass="9577">MKDVYVSVGEDGYIQEWCNVQENDDSPERFFKIKADEKLFYNVDAVKIVDGIAVLDKERQQVVMVENGDLINRQIEDENNTY</sequence>
<evidence type="ECO:0000313" key="1">
    <source>
        <dbReference type="EMBL" id="TDR51740.1"/>
    </source>
</evidence>
<keyword evidence="2" id="KW-1185">Reference proteome</keyword>
<dbReference type="EMBL" id="SNZK01000011">
    <property type="protein sequence ID" value="TDR51740.1"/>
    <property type="molecule type" value="Genomic_DNA"/>
</dbReference>
<organism evidence="1 2">
    <name type="scientific">Listeria rocourtiae</name>
    <dbReference type="NCBI Taxonomy" id="647910"/>
    <lineage>
        <taxon>Bacteria</taxon>
        <taxon>Bacillati</taxon>
        <taxon>Bacillota</taxon>
        <taxon>Bacilli</taxon>
        <taxon>Bacillales</taxon>
        <taxon>Listeriaceae</taxon>
        <taxon>Listeria</taxon>
    </lineage>
</organism>
<evidence type="ECO:0000313" key="2">
    <source>
        <dbReference type="Proteomes" id="UP000295558"/>
    </source>
</evidence>
<accession>A0A4R6ZHL2</accession>